<name>A0A8J2NZH1_9HEXA</name>
<proteinExistence type="predicted"/>
<evidence type="ECO:0000313" key="3">
    <source>
        <dbReference type="Proteomes" id="UP000708208"/>
    </source>
</evidence>
<gene>
    <name evidence="2" type="ORF">AFUS01_LOCUS14071</name>
</gene>
<feature type="non-terminal residue" evidence="2">
    <location>
        <position position="226"/>
    </location>
</feature>
<evidence type="ECO:0000256" key="1">
    <source>
        <dbReference type="SAM" id="MobiDB-lite"/>
    </source>
</evidence>
<organism evidence="2 3">
    <name type="scientific">Allacma fusca</name>
    <dbReference type="NCBI Taxonomy" id="39272"/>
    <lineage>
        <taxon>Eukaryota</taxon>
        <taxon>Metazoa</taxon>
        <taxon>Ecdysozoa</taxon>
        <taxon>Arthropoda</taxon>
        <taxon>Hexapoda</taxon>
        <taxon>Collembola</taxon>
        <taxon>Symphypleona</taxon>
        <taxon>Sminthuridae</taxon>
        <taxon>Allacma</taxon>
    </lineage>
</organism>
<dbReference type="OrthoDB" id="6763476at2759"/>
<feature type="compositionally biased region" description="Basic residues" evidence="1">
    <location>
        <begin position="69"/>
        <end position="85"/>
    </location>
</feature>
<feature type="compositionally biased region" description="Basic residues" evidence="1">
    <location>
        <begin position="29"/>
        <end position="56"/>
    </location>
</feature>
<dbReference type="Proteomes" id="UP000708208">
    <property type="component" value="Unassembled WGS sequence"/>
</dbReference>
<feature type="compositionally biased region" description="Low complexity" evidence="1">
    <location>
        <begin position="86"/>
        <end position="97"/>
    </location>
</feature>
<protein>
    <submittedName>
        <fullName evidence="2">Uncharacterized protein</fullName>
    </submittedName>
</protein>
<dbReference type="EMBL" id="CAJVCH010117454">
    <property type="protein sequence ID" value="CAG7725088.1"/>
    <property type="molecule type" value="Genomic_DNA"/>
</dbReference>
<evidence type="ECO:0000313" key="2">
    <source>
        <dbReference type="EMBL" id="CAG7725088.1"/>
    </source>
</evidence>
<reference evidence="2" key="1">
    <citation type="submission" date="2021-06" db="EMBL/GenBank/DDBJ databases">
        <authorList>
            <person name="Hodson N. C."/>
            <person name="Mongue J. A."/>
            <person name="Jaron S. K."/>
        </authorList>
    </citation>
    <scope>NUCLEOTIDE SEQUENCE</scope>
</reference>
<feature type="compositionally biased region" description="Low complexity" evidence="1">
    <location>
        <begin position="9"/>
        <end position="20"/>
    </location>
</feature>
<keyword evidence="3" id="KW-1185">Reference proteome</keyword>
<feature type="region of interest" description="Disordered" evidence="1">
    <location>
        <begin position="1"/>
        <end position="122"/>
    </location>
</feature>
<comment type="caution">
    <text evidence="2">The sequence shown here is derived from an EMBL/GenBank/DDBJ whole genome shotgun (WGS) entry which is preliminary data.</text>
</comment>
<sequence length="226" mass="24732">MGKRKHRSYSTSSESSSDLSDLLRDLAKKLKKKKKEKRRDRSPKDTKHRSRSRQKSRSKDGHGLNTSKSRSRSRSRSKQLSHSGRRSPTISIASSRPRSADSRSSRSRSRSLSIHAPNDTDLNEILGSSVKTQDKPGNDLVEPLISVWTEITSNGMGLKQAHPVPQNCTAIAAPVLNLKVQASIAQNTKLLKKEGYFVAQQQQLACGLSAVGTAIGSLVHVGVKDG</sequence>
<accession>A0A8J2NZH1</accession>
<dbReference type="AlphaFoldDB" id="A0A8J2NZH1"/>